<evidence type="ECO:0000256" key="1">
    <source>
        <dbReference type="ARBA" id="ARBA00009941"/>
    </source>
</evidence>
<protein>
    <submittedName>
        <fullName evidence="2">Uncharacterized protein</fullName>
    </submittedName>
</protein>
<accession>A0A7R9M8G9</accession>
<dbReference type="GO" id="GO:0004197">
    <property type="term" value="F:cysteine-type endopeptidase activity"/>
    <property type="evidence" value="ECO:0007669"/>
    <property type="project" value="TreeGrafter"/>
</dbReference>
<dbReference type="Proteomes" id="UP000728032">
    <property type="component" value="Unassembled WGS sequence"/>
</dbReference>
<reference evidence="2" key="1">
    <citation type="submission" date="2020-11" db="EMBL/GenBank/DDBJ databases">
        <authorList>
            <person name="Tran Van P."/>
        </authorList>
    </citation>
    <scope>NUCLEOTIDE SEQUENCE</scope>
</reference>
<dbReference type="Gene3D" id="3.40.50.1460">
    <property type="match status" value="1"/>
</dbReference>
<evidence type="ECO:0000313" key="3">
    <source>
        <dbReference type="Proteomes" id="UP000728032"/>
    </source>
</evidence>
<name>A0A7R9M8G9_9ACAR</name>
<comment type="similarity">
    <text evidence="1">Belongs to the peptidase C13 family.</text>
</comment>
<dbReference type="OrthoDB" id="9995590at2759"/>
<proteinExistence type="inferred from homology"/>
<dbReference type="PANTHER" id="PTHR12000">
    <property type="entry name" value="HEMOGLOBINASE FAMILY MEMBER"/>
    <property type="match status" value="1"/>
</dbReference>
<gene>
    <name evidence="2" type="ORF">ONB1V03_LOCUS12210</name>
</gene>
<dbReference type="Pfam" id="PF01650">
    <property type="entry name" value="Peptidase_C13"/>
    <property type="match status" value="1"/>
</dbReference>
<keyword evidence="3" id="KW-1185">Reference proteome</keyword>
<dbReference type="AlphaFoldDB" id="A0A7R9M8G9"/>
<dbReference type="GO" id="GO:0051603">
    <property type="term" value="P:proteolysis involved in protein catabolic process"/>
    <property type="evidence" value="ECO:0007669"/>
    <property type="project" value="TreeGrafter"/>
</dbReference>
<dbReference type="PRINTS" id="PR00776">
    <property type="entry name" value="HEMOGLOBNASE"/>
</dbReference>
<dbReference type="PANTHER" id="PTHR12000:SF42">
    <property type="entry name" value="LEGUMAIN"/>
    <property type="match status" value="1"/>
</dbReference>
<organism evidence="2">
    <name type="scientific">Oppiella nova</name>
    <dbReference type="NCBI Taxonomy" id="334625"/>
    <lineage>
        <taxon>Eukaryota</taxon>
        <taxon>Metazoa</taxon>
        <taxon>Ecdysozoa</taxon>
        <taxon>Arthropoda</taxon>
        <taxon>Chelicerata</taxon>
        <taxon>Arachnida</taxon>
        <taxon>Acari</taxon>
        <taxon>Acariformes</taxon>
        <taxon>Sarcoptiformes</taxon>
        <taxon>Oribatida</taxon>
        <taxon>Brachypylina</taxon>
        <taxon>Oppioidea</taxon>
        <taxon>Oppiidae</taxon>
        <taxon>Oppiella</taxon>
    </lineage>
</organism>
<dbReference type="EMBL" id="CAJPVJ010009706">
    <property type="protein sequence ID" value="CAG2172754.1"/>
    <property type="molecule type" value="Genomic_DNA"/>
</dbReference>
<dbReference type="GO" id="GO:0005773">
    <property type="term" value="C:vacuole"/>
    <property type="evidence" value="ECO:0007669"/>
    <property type="project" value="GOC"/>
</dbReference>
<evidence type="ECO:0000313" key="2">
    <source>
        <dbReference type="EMBL" id="CAD7655567.1"/>
    </source>
</evidence>
<sequence length="243" mass="26641">MSSFEVLVNTTSAPPISCLAPNNIAPNTATTCSTLLSANVTIVVSLVTPHAVKPVAKCTISYVVSFPKHFTRATNGGKNWIVLCAGSNDWFNYADQAIVYRAYHLFRSYGIPEENIIIFHYDDIAYNKQNPTPGIVINEYNGTDVYKGVPKDYTGKDVNPTVLQGDQELAKRGKKVVNSGPNDHIFAYFGDHGFPGGVSFATGSLYATELNAALKRSMFYKLLPDNINNTGQSVYYVYNDSDN</sequence>
<dbReference type="InterPro" id="IPR001096">
    <property type="entry name" value="Peptidase_C13"/>
</dbReference>
<dbReference type="EMBL" id="OC924531">
    <property type="protein sequence ID" value="CAD7655567.1"/>
    <property type="molecule type" value="Genomic_DNA"/>
</dbReference>
<dbReference type="GO" id="GO:0006624">
    <property type="term" value="P:vacuolar protein processing"/>
    <property type="evidence" value="ECO:0007669"/>
    <property type="project" value="TreeGrafter"/>
</dbReference>